<protein>
    <recommendedName>
        <fullName evidence="3">Sel1 repeat family protein</fullName>
    </recommendedName>
</protein>
<organism evidence="1 2">
    <name type="scientific">Nonomuraea purpurea</name>
    <dbReference type="NCBI Taxonomy" id="1849276"/>
    <lineage>
        <taxon>Bacteria</taxon>
        <taxon>Bacillati</taxon>
        <taxon>Actinomycetota</taxon>
        <taxon>Actinomycetes</taxon>
        <taxon>Streptosporangiales</taxon>
        <taxon>Streptosporangiaceae</taxon>
        <taxon>Nonomuraea</taxon>
    </lineage>
</organism>
<evidence type="ECO:0000313" key="2">
    <source>
        <dbReference type="Proteomes" id="UP001595851"/>
    </source>
</evidence>
<name>A0ABV8FYM6_9ACTN</name>
<keyword evidence="2" id="KW-1185">Reference proteome</keyword>
<dbReference type="InterPro" id="IPR011990">
    <property type="entry name" value="TPR-like_helical_dom_sf"/>
</dbReference>
<proteinExistence type="predicted"/>
<dbReference type="Gene3D" id="1.25.40.10">
    <property type="entry name" value="Tetratricopeptide repeat domain"/>
    <property type="match status" value="1"/>
</dbReference>
<comment type="caution">
    <text evidence="1">The sequence shown here is derived from an EMBL/GenBank/DDBJ whole genome shotgun (WGS) entry which is preliminary data.</text>
</comment>
<accession>A0ABV8FYM6</accession>
<gene>
    <name evidence="1" type="ORF">ACFOY2_02550</name>
</gene>
<dbReference type="RefSeq" id="WP_379526246.1">
    <property type="nucleotide sequence ID" value="NZ_JBHSBI010000001.1"/>
</dbReference>
<sequence>MPQDQNLQVIMSRAGRLKREGHIDEYCELLRTAAEAGHATAAAQLGWLHSFIPEWNTVDLFDDPRSGRQTPAESWLRQARDLDPGDRGTARLLAALLLWQVREMRAHDPYDGDWVDEIDDEEAEEPEEIWGTAIQARHDEAVRLLEHVLRTDPTDASAAVGLLAVREADWTAHLIEHPIYQPPLSDSDSEGRRLLEGMVTAARQAVSIDPGDSLAVGLLATALRWQQHPEAVEWSRRFQTLRTEIRWAEQIPVERDHGRPSHCRFSWYLLEIAYDADPLHGDVVTDTVVTADLDVLRWTCDHHLAARLKAVLQDGDGDCGSVELAMFEQGELLANIDLTPHLQIGDDGAPHIDWTADLLPSLTLAGEPLPPGHPVTDASRMAIIPYGHTDGASPGWQFGAIIPV</sequence>
<dbReference type="Proteomes" id="UP001595851">
    <property type="component" value="Unassembled WGS sequence"/>
</dbReference>
<evidence type="ECO:0008006" key="3">
    <source>
        <dbReference type="Google" id="ProtNLM"/>
    </source>
</evidence>
<dbReference type="EMBL" id="JBHSBI010000001">
    <property type="protein sequence ID" value="MFC4006085.1"/>
    <property type="molecule type" value="Genomic_DNA"/>
</dbReference>
<evidence type="ECO:0000313" key="1">
    <source>
        <dbReference type="EMBL" id="MFC4006085.1"/>
    </source>
</evidence>
<reference evidence="2" key="1">
    <citation type="journal article" date="2019" name="Int. J. Syst. Evol. Microbiol.">
        <title>The Global Catalogue of Microorganisms (GCM) 10K type strain sequencing project: providing services to taxonomists for standard genome sequencing and annotation.</title>
        <authorList>
            <consortium name="The Broad Institute Genomics Platform"/>
            <consortium name="The Broad Institute Genome Sequencing Center for Infectious Disease"/>
            <person name="Wu L."/>
            <person name="Ma J."/>
        </authorList>
    </citation>
    <scope>NUCLEOTIDE SEQUENCE [LARGE SCALE GENOMIC DNA]</scope>
    <source>
        <strain evidence="2">TBRC 1276</strain>
    </source>
</reference>